<accession>A0A5A8E1Z3</accession>
<organism evidence="3 4">
    <name type="scientific">Cafeteria roenbergensis</name>
    <name type="common">Marine flagellate</name>
    <dbReference type="NCBI Taxonomy" id="33653"/>
    <lineage>
        <taxon>Eukaryota</taxon>
        <taxon>Sar</taxon>
        <taxon>Stramenopiles</taxon>
        <taxon>Bigyra</taxon>
        <taxon>Opalozoa</taxon>
        <taxon>Bicosoecida</taxon>
        <taxon>Cafeteriaceae</taxon>
        <taxon>Cafeteria</taxon>
    </lineage>
</organism>
<dbReference type="Proteomes" id="UP000325113">
    <property type="component" value="Unassembled WGS sequence"/>
</dbReference>
<dbReference type="PANTHER" id="PTHR42782">
    <property type="entry name" value="SI:CH73-314G15.3"/>
    <property type="match status" value="1"/>
</dbReference>
<dbReference type="PIRSF" id="PIRSF012318">
    <property type="entry name" value="UCP012318"/>
    <property type="match status" value="1"/>
</dbReference>
<evidence type="ECO:0000256" key="1">
    <source>
        <dbReference type="SAM" id="MobiDB-lite"/>
    </source>
</evidence>
<dbReference type="EMBL" id="VLTL01000007">
    <property type="protein sequence ID" value="KAA0171358.1"/>
    <property type="molecule type" value="Genomic_DNA"/>
</dbReference>
<dbReference type="InterPro" id="IPR011197">
    <property type="entry name" value="UCP012318"/>
</dbReference>
<dbReference type="Proteomes" id="UP000324907">
    <property type="component" value="Unassembled WGS sequence"/>
</dbReference>
<feature type="compositionally biased region" description="Basic residues" evidence="1">
    <location>
        <begin position="313"/>
        <end position="330"/>
    </location>
</feature>
<evidence type="ECO:0000313" key="2">
    <source>
        <dbReference type="EMBL" id="KAA0163781.1"/>
    </source>
</evidence>
<evidence type="ECO:0000313" key="5">
    <source>
        <dbReference type="Proteomes" id="UP000325113"/>
    </source>
</evidence>
<evidence type="ECO:0000313" key="3">
    <source>
        <dbReference type="EMBL" id="KAA0171358.1"/>
    </source>
</evidence>
<proteinExistence type="predicted"/>
<dbReference type="AlphaFoldDB" id="A0A5A8E1Z3"/>
<dbReference type="PANTHER" id="PTHR42782:SF4">
    <property type="entry name" value="DUF455 DOMAIN-CONTAINING PROTEIN"/>
    <property type="match status" value="1"/>
</dbReference>
<dbReference type="InterPro" id="IPR009078">
    <property type="entry name" value="Ferritin-like_SF"/>
</dbReference>
<dbReference type="InterPro" id="IPR007402">
    <property type="entry name" value="DUF455"/>
</dbReference>
<name>A0A5A8E1Z3_CAFRO</name>
<dbReference type="SUPFAM" id="SSF47240">
    <property type="entry name" value="Ferritin-like"/>
    <property type="match status" value="1"/>
</dbReference>
<evidence type="ECO:0000313" key="4">
    <source>
        <dbReference type="Proteomes" id="UP000324907"/>
    </source>
</evidence>
<dbReference type="CDD" id="cd00657">
    <property type="entry name" value="Ferritin_like"/>
    <property type="match status" value="1"/>
</dbReference>
<sequence length="338" mass="36980">MRRCLSATSQLSSRALRRSFASSTALARSDDDAAWHAAQACRLVLVSTDPAEKAAALGVELGEDLEQVAVRSHAALNVSGAPSQVLDTAPARPEKPELVYGPFQRGNHSLPQYLLHSLAHIELNAVDIYAHTVAAWGPGGPKHEAGGGSALPPQLWLDLARVAQDEARHYFMLERRMRAIGSFYGAMPAHRALWSHAEDTNNDLMGRLAVIPMVQEAHALDSGPRIDERLRSCNDHASADVVAQIVQEEVDHVSVGLRCFQTASAAQGLDPVEAFHGRVRQYVPRLLPGPFNEALRSLAGMGPEYYKPLQSPPRRHLDKPRQRKQPKQPRRKPDAADA</sequence>
<feature type="region of interest" description="Disordered" evidence="1">
    <location>
        <begin position="302"/>
        <end position="338"/>
    </location>
</feature>
<comment type="caution">
    <text evidence="3">The sequence shown here is derived from an EMBL/GenBank/DDBJ whole genome shotgun (WGS) entry which is preliminary data.</text>
</comment>
<reference evidence="4 5" key="1">
    <citation type="submission" date="2019-07" db="EMBL/GenBank/DDBJ databases">
        <title>Genomes of Cafeteria roenbergensis.</title>
        <authorList>
            <person name="Fischer M.G."/>
            <person name="Hackl T."/>
            <person name="Roman M."/>
        </authorList>
    </citation>
    <scope>NUCLEOTIDE SEQUENCE [LARGE SCALE GENOMIC DNA]</scope>
    <source>
        <strain evidence="2 5">Cflag</strain>
        <strain evidence="3 4">RCC970-E3</strain>
    </source>
</reference>
<dbReference type="EMBL" id="VLTM01000020">
    <property type="protein sequence ID" value="KAA0163781.1"/>
    <property type="molecule type" value="Genomic_DNA"/>
</dbReference>
<dbReference type="Pfam" id="PF04305">
    <property type="entry name" value="DUF455"/>
    <property type="match status" value="1"/>
</dbReference>
<gene>
    <name evidence="3" type="ORF">FNF28_00849</name>
    <name evidence="2" type="ORF">FNF31_02635</name>
</gene>
<protein>
    <submittedName>
        <fullName evidence="3">Uncharacterized protein</fullName>
    </submittedName>
</protein>